<proteinExistence type="predicted"/>
<dbReference type="EMBL" id="MU117980">
    <property type="protein sequence ID" value="KAF9650883.1"/>
    <property type="molecule type" value="Genomic_DNA"/>
</dbReference>
<protein>
    <submittedName>
        <fullName evidence="1">Uncharacterized protein</fullName>
    </submittedName>
</protein>
<evidence type="ECO:0000313" key="1">
    <source>
        <dbReference type="EMBL" id="KAF9650883.1"/>
    </source>
</evidence>
<comment type="caution">
    <text evidence="1">The sequence shown here is derived from an EMBL/GenBank/DDBJ whole genome shotgun (WGS) entry which is preliminary data.</text>
</comment>
<reference evidence="1" key="1">
    <citation type="submission" date="2019-10" db="EMBL/GenBank/DDBJ databases">
        <authorList>
            <consortium name="DOE Joint Genome Institute"/>
            <person name="Kuo A."/>
            <person name="Miyauchi S."/>
            <person name="Kiss E."/>
            <person name="Drula E."/>
            <person name="Kohler A."/>
            <person name="Sanchez-Garcia M."/>
            <person name="Andreopoulos B."/>
            <person name="Barry K.W."/>
            <person name="Bonito G."/>
            <person name="Buee M."/>
            <person name="Carver A."/>
            <person name="Chen C."/>
            <person name="Cichocki N."/>
            <person name="Clum A."/>
            <person name="Culley D."/>
            <person name="Crous P.W."/>
            <person name="Fauchery L."/>
            <person name="Girlanda M."/>
            <person name="Hayes R."/>
            <person name="Keri Z."/>
            <person name="Labutti K."/>
            <person name="Lipzen A."/>
            <person name="Lombard V."/>
            <person name="Magnuson J."/>
            <person name="Maillard F."/>
            <person name="Morin E."/>
            <person name="Murat C."/>
            <person name="Nolan M."/>
            <person name="Ohm R."/>
            <person name="Pangilinan J."/>
            <person name="Pereira M."/>
            <person name="Perotto S."/>
            <person name="Peter M."/>
            <person name="Riley R."/>
            <person name="Sitrit Y."/>
            <person name="Stielow B."/>
            <person name="Szollosi G."/>
            <person name="Zifcakova L."/>
            <person name="Stursova M."/>
            <person name="Spatafora J.W."/>
            <person name="Tedersoo L."/>
            <person name="Vaario L.-M."/>
            <person name="Yamada A."/>
            <person name="Yan M."/>
            <person name="Wang P."/>
            <person name="Xu J."/>
            <person name="Bruns T."/>
            <person name="Baldrian P."/>
            <person name="Vilgalys R."/>
            <person name="Henrissat B."/>
            <person name="Grigoriev I.V."/>
            <person name="Hibbett D."/>
            <person name="Nagy L.G."/>
            <person name="Martin F.M."/>
        </authorList>
    </citation>
    <scope>NUCLEOTIDE SEQUENCE</scope>
    <source>
        <strain evidence="1">P2</strain>
    </source>
</reference>
<evidence type="ECO:0000313" key="2">
    <source>
        <dbReference type="Proteomes" id="UP000886501"/>
    </source>
</evidence>
<name>A0ACB6ZN72_THEGA</name>
<gene>
    <name evidence="1" type="ORF">BDM02DRAFT_3092285</name>
</gene>
<organism evidence="1 2">
    <name type="scientific">Thelephora ganbajun</name>
    <name type="common">Ganba fungus</name>
    <dbReference type="NCBI Taxonomy" id="370292"/>
    <lineage>
        <taxon>Eukaryota</taxon>
        <taxon>Fungi</taxon>
        <taxon>Dikarya</taxon>
        <taxon>Basidiomycota</taxon>
        <taxon>Agaricomycotina</taxon>
        <taxon>Agaricomycetes</taxon>
        <taxon>Thelephorales</taxon>
        <taxon>Thelephoraceae</taxon>
        <taxon>Thelephora</taxon>
    </lineage>
</organism>
<dbReference type="Proteomes" id="UP000886501">
    <property type="component" value="Unassembled WGS sequence"/>
</dbReference>
<keyword evidence="2" id="KW-1185">Reference proteome</keyword>
<accession>A0ACB6ZN72</accession>
<sequence>MQAVHSAAPLSTTQERRLVYYLEEQFLELTRGYKKRSHPSSRLTTLPAYLEASHHLLNLILQIPPIDPSASLRSTLLLRLTGEILDSVSGYTPDEKSLSILLDWLQDLDKGWLAVLRSQGWDSAVRSGISVQLPNGTRPPSLSQTECTRLKSMLVAGTEMLEEWVELLQTQPGEGETWDSEITQGGRLEDLFSRTLAEMGFLRGEFST</sequence>
<reference evidence="1" key="2">
    <citation type="journal article" date="2020" name="Nat. Commun.">
        <title>Large-scale genome sequencing of mycorrhizal fungi provides insights into the early evolution of symbiotic traits.</title>
        <authorList>
            <person name="Miyauchi S."/>
            <person name="Kiss E."/>
            <person name="Kuo A."/>
            <person name="Drula E."/>
            <person name="Kohler A."/>
            <person name="Sanchez-Garcia M."/>
            <person name="Morin E."/>
            <person name="Andreopoulos B."/>
            <person name="Barry K.W."/>
            <person name="Bonito G."/>
            <person name="Buee M."/>
            <person name="Carver A."/>
            <person name="Chen C."/>
            <person name="Cichocki N."/>
            <person name="Clum A."/>
            <person name="Culley D."/>
            <person name="Crous P.W."/>
            <person name="Fauchery L."/>
            <person name="Girlanda M."/>
            <person name="Hayes R.D."/>
            <person name="Keri Z."/>
            <person name="LaButti K."/>
            <person name="Lipzen A."/>
            <person name="Lombard V."/>
            <person name="Magnuson J."/>
            <person name="Maillard F."/>
            <person name="Murat C."/>
            <person name="Nolan M."/>
            <person name="Ohm R.A."/>
            <person name="Pangilinan J."/>
            <person name="Pereira M.F."/>
            <person name="Perotto S."/>
            <person name="Peter M."/>
            <person name="Pfister S."/>
            <person name="Riley R."/>
            <person name="Sitrit Y."/>
            <person name="Stielow J.B."/>
            <person name="Szollosi G."/>
            <person name="Zifcakova L."/>
            <person name="Stursova M."/>
            <person name="Spatafora J.W."/>
            <person name="Tedersoo L."/>
            <person name="Vaario L.M."/>
            <person name="Yamada A."/>
            <person name="Yan M."/>
            <person name="Wang P."/>
            <person name="Xu J."/>
            <person name="Bruns T."/>
            <person name="Baldrian P."/>
            <person name="Vilgalys R."/>
            <person name="Dunand C."/>
            <person name="Henrissat B."/>
            <person name="Grigoriev I.V."/>
            <person name="Hibbett D."/>
            <person name="Nagy L.G."/>
            <person name="Martin F.M."/>
        </authorList>
    </citation>
    <scope>NUCLEOTIDE SEQUENCE</scope>
    <source>
        <strain evidence="1">P2</strain>
    </source>
</reference>